<evidence type="ECO:0000313" key="2">
    <source>
        <dbReference type="Proteomes" id="UP000304953"/>
    </source>
</evidence>
<protein>
    <submittedName>
        <fullName evidence="1">Uncharacterized protein</fullName>
    </submittedName>
</protein>
<name>A0AC61RTK5_9FIRM</name>
<gene>
    <name evidence="1" type="ORF">E5329_15730</name>
</gene>
<keyword evidence="2" id="KW-1185">Reference proteome</keyword>
<dbReference type="EMBL" id="SRYA01000032">
    <property type="protein sequence ID" value="TGY95227.1"/>
    <property type="molecule type" value="Genomic_DNA"/>
</dbReference>
<organism evidence="1 2">
    <name type="scientific">Petralouisia muris</name>
    <dbReference type="NCBI Taxonomy" id="3032872"/>
    <lineage>
        <taxon>Bacteria</taxon>
        <taxon>Bacillati</taxon>
        <taxon>Bacillota</taxon>
        <taxon>Clostridia</taxon>
        <taxon>Lachnospirales</taxon>
        <taxon>Lachnospiraceae</taxon>
        <taxon>Petralouisia</taxon>
    </lineage>
</organism>
<dbReference type="Proteomes" id="UP000304953">
    <property type="component" value="Unassembled WGS sequence"/>
</dbReference>
<reference evidence="1" key="1">
    <citation type="submission" date="2019-04" db="EMBL/GenBank/DDBJ databases">
        <title>Microbes associate with the intestines of laboratory mice.</title>
        <authorList>
            <person name="Navarre W."/>
            <person name="Wong E."/>
            <person name="Huang K."/>
            <person name="Tropini C."/>
            <person name="Ng K."/>
            <person name="Yu B."/>
        </authorList>
    </citation>
    <scope>NUCLEOTIDE SEQUENCE</scope>
    <source>
        <strain evidence="1">NM01_1-7b</strain>
    </source>
</reference>
<evidence type="ECO:0000313" key="1">
    <source>
        <dbReference type="EMBL" id="TGY95227.1"/>
    </source>
</evidence>
<proteinExistence type="predicted"/>
<comment type="caution">
    <text evidence="1">The sequence shown here is derived from an EMBL/GenBank/DDBJ whole genome shotgun (WGS) entry which is preliminary data.</text>
</comment>
<accession>A0AC61RTK5</accession>
<sequence>MTEFIYDSRKLFSILYQNNLISVIMRALEDLIPSGETYDKQASYLMSFFIYGYFGIIYQWIKYDFDETPEQIQKHINDTIALAQNS</sequence>